<reference evidence="1 2" key="1">
    <citation type="journal article" date="2013" name="Genome Announc.">
        <title>Genome Sequence of the Extreme Obligate Alkaliphile Bacillus marmarensis Strain DSM 21297.</title>
        <authorList>
            <person name="Wernick D.G."/>
            <person name="Choi K.Y."/>
            <person name="Tat C.A."/>
            <person name="Lafontaine Rivera J.G."/>
            <person name="Liao J.C."/>
        </authorList>
    </citation>
    <scope>NUCLEOTIDE SEQUENCE [LARGE SCALE GENOMIC DNA]</scope>
    <source>
        <strain evidence="1 2">DSM 21297</strain>
    </source>
</reference>
<evidence type="ECO:0000313" key="1">
    <source>
        <dbReference type="EMBL" id="ERN53934.1"/>
    </source>
</evidence>
<comment type="caution">
    <text evidence="1">The sequence shown here is derived from an EMBL/GenBank/DDBJ whole genome shotgun (WGS) entry which is preliminary data.</text>
</comment>
<dbReference type="RefSeq" id="WP_022627517.1">
    <property type="nucleotide sequence ID" value="NZ_ATAE01000011.1"/>
</dbReference>
<dbReference type="Gene3D" id="2.60.120.620">
    <property type="entry name" value="q2cbj1_9rhob like domain"/>
    <property type="match status" value="1"/>
</dbReference>
<evidence type="ECO:0008006" key="3">
    <source>
        <dbReference type="Google" id="ProtNLM"/>
    </source>
</evidence>
<proteinExistence type="predicted"/>
<evidence type="ECO:0000313" key="2">
    <source>
        <dbReference type="Proteomes" id="UP000017170"/>
    </source>
</evidence>
<dbReference type="AlphaFoldDB" id="U6SQE8"/>
<name>U6SQE8_9BACI</name>
<gene>
    <name evidence="1" type="ORF">A33I_09020</name>
</gene>
<dbReference type="Proteomes" id="UP000017170">
    <property type="component" value="Unassembled WGS sequence"/>
</dbReference>
<accession>U6SQE8</accession>
<dbReference type="Pfam" id="PF10014">
    <property type="entry name" value="2OG-Fe_Oxy_2"/>
    <property type="match status" value="1"/>
</dbReference>
<organism evidence="1 2">
    <name type="scientific">Alkalihalophilus marmarensis DSM 21297</name>
    <dbReference type="NCBI Taxonomy" id="1188261"/>
    <lineage>
        <taxon>Bacteria</taxon>
        <taxon>Bacillati</taxon>
        <taxon>Bacillota</taxon>
        <taxon>Bacilli</taxon>
        <taxon>Bacillales</taxon>
        <taxon>Bacillaceae</taxon>
        <taxon>Alkalihalophilus</taxon>
    </lineage>
</organism>
<dbReference type="EMBL" id="ATAE01000011">
    <property type="protein sequence ID" value="ERN53934.1"/>
    <property type="molecule type" value="Genomic_DNA"/>
</dbReference>
<dbReference type="InterPro" id="IPR018724">
    <property type="entry name" value="2OG-Fe_dioxygenase"/>
</dbReference>
<dbReference type="GO" id="GO:0051213">
    <property type="term" value="F:dioxygenase activity"/>
    <property type="evidence" value="ECO:0007669"/>
    <property type="project" value="InterPro"/>
</dbReference>
<dbReference type="PATRIC" id="fig|1188261.3.peg.1191"/>
<protein>
    <recommendedName>
        <fullName evidence="3">2OG-Fe dioxygenase</fullName>
    </recommendedName>
</protein>
<sequence length="265" mass="30118">MSELKKHGFTKFNLRKTLKTPSLDKDLTLITEAFEYLPEDSYAKGLNRYRRYSRAIINPANKTLDWLPNIEENGVIYSDYFQGAFNPEFIDSYRRFPSITQDIKETQLLKDIIMNDYNLTFWKKEELLMPIHVGVHFVKLLVNTEGEIAISSPNHLHQDGEPFTFAHLVSRDNVFGGVNAIATPANAGKQPSDVGSEDLIVEFTLDSPLESYGVFDAKVSHYVGEIIKGTEDRPGERSVILIDFQTTVVPEPLDEEVKEDLLMSV</sequence>
<keyword evidence="2" id="KW-1185">Reference proteome</keyword>